<dbReference type="GO" id="GO:0016197">
    <property type="term" value="P:endosomal transport"/>
    <property type="evidence" value="ECO:0007669"/>
    <property type="project" value="TreeGrafter"/>
</dbReference>
<feature type="domain" description="EH" evidence="2">
    <location>
        <begin position="34"/>
        <end position="122"/>
    </location>
</feature>
<reference evidence="4" key="1">
    <citation type="submission" date="2022-11" db="UniProtKB">
        <authorList>
            <consortium name="WormBaseParasite"/>
        </authorList>
    </citation>
    <scope>IDENTIFICATION</scope>
</reference>
<sequence length="208" mass="23087">MPDPPSKPATPIGALTPGFKSIFEDKDATSWPIDTSKYEADFRRIDTDYDVSGVDAKQLLMSCGLPQHVLAQIWALVDMAHAGRITLNNLHWCKLELTNECRHGIRLPEILPAFLVPPSTINRTMGVSNSSASLTNNSTPGATVAAGLPSSNPRIIELNEEIEKKHTERLEAEKDRLDKVKLEISQANDNFTAEEEILQSLKEEEKNR</sequence>
<dbReference type="PANTHER" id="PTHR11216">
    <property type="entry name" value="EH DOMAIN"/>
    <property type="match status" value="1"/>
</dbReference>
<keyword evidence="1" id="KW-0175">Coiled coil</keyword>
<dbReference type="GO" id="GO:0006897">
    <property type="term" value="P:endocytosis"/>
    <property type="evidence" value="ECO:0007669"/>
    <property type="project" value="TreeGrafter"/>
</dbReference>
<name>A0A915CMR6_9BILA</name>
<dbReference type="GO" id="GO:0005886">
    <property type="term" value="C:plasma membrane"/>
    <property type="evidence" value="ECO:0007669"/>
    <property type="project" value="TreeGrafter"/>
</dbReference>
<dbReference type="AlphaFoldDB" id="A0A915CMR6"/>
<dbReference type="Gene3D" id="1.10.238.10">
    <property type="entry name" value="EF-hand"/>
    <property type="match status" value="1"/>
</dbReference>
<feature type="coiled-coil region" evidence="1">
    <location>
        <begin position="155"/>
        <end position="204"/>
    </location>
</feature>
<accession>A0A915CMR6</accession>
<dbReference type="InterPro" id="IPR011992">
    <property type="entry name" value="EF-hand-dom_pair"/>
</dbReference>
<dbReference type="InterPro" id="IPR000261">
    <property type="entry name" value="EH_dom"/>
</dbReference>
<evidence type="ECO:0000313" key="4">
    <source>
        <dbReference type="WBParaSite" id="jg10742"/>
    </source>
</evidence>
<dbReference type="PROSITE" id="PS50031">
    <property type="entry name" value="EH"/>
    <property type="match status" value="1"/>
</dbReference>
<organism evidence="3 4">
    <name type="scientific">Ditylenchus dipsaci</name>
    <dbReference type="NCBI Taxonomy" id="166011"/>
    <lineage>
        <taxon>Eukaryota</taxon>
        <taxon>Metazoa</taxon>
        <taxon>Ecdysozoa</taxon>
        <taxon>Nematoda</taxon>
        <taxon>Chromadorea</taxon>
        <taxon>Rhabditida</taxon>
        <taxon>Tylenchina</taxon>
        <taxon>Tylenchomorpha</taxon>
        <taxon>Sphaerularioidea</taxon>
        <taxon>Anguinidae</taxon>
        <taxon>Anguininae</taxon>
        <taxon>Ditylenchus</taxon>
    </lineage>
</organism>
<dbReference type="WBParaSite" id="jg10742">
    <property type="protein sequence ID" value="jg10742"/>
    <property type="gene ID" value="jg10742"/>
</dbReference>
<dbReference type="Proteomes" id="UP000887574">
    <property type="component" value="Unplaced"/>
</dbReference>
<dbReference type="GO" id="GO:0005737">
    <property type="term" value="C:cytoplasm"/>
    <property type="evidence" value="ECO:0007669"/>
    <property type="project" value="TreeGrafter"/>
</dbReference>
<dbReference type="PANTHER" id="PTHR11216:SF174">
    <property type="entry name" value="GH06923P"/>
    <property type="match status" value="1"/>
</dbReference>
<protein>
    <submittedName>
        <fullName evidence="4">EH domain-containing protein</fullName>
    </submittedName>
</protein>
<keyword evidence="3" id="KW-1185">Reference proteome</keyword>
<dbReference type="SUPFAM" id="SSF47473">
    <property type="entry name" value="EF-hand"/>
    <property type="match status" value="1"/>
</dbReference>
<evidence type="ECO:0000259" key="2">
    <source>
        <dbReference type="PROSITE" id="PS50031"/>
    </source>
</evidence>
<dbReference type="Pfam" id="PF12763">
    <property type="entry name" value="EH"/>
    <property type="match status" value="1"/>
</dbReference>
<proteinExistence type="predicted"/>
<evidence type="ECO:0000256" key="1">
    <source>
        <dbReference type="SAM" id="Coils"/>
    </source>
</evidence>
<evidence type="ECO:0000313" key="3">
    <source>
        <dbReference type="Proteomes" id="UP000887574"/>
    </source>
</evidence>
<dbReference type="SMART" id="SM00027">
    <property type="entry name" value="EH"/>
    <property type="match status" value="1"/>
</dbReference>